<dbReference type="InterPro" id="IPR032430">
    <property type="entry name" value="Blm10_mid"/>
</dbReference>
<evidence type="ECO:0000256" key="7">
    <source>
        <dbReference type="ARBA" id="ARBA00023242"/>
    </source>
</evidence>
<evidence type="ECO:0000256" key="2">
    <source>
        <dbReference type="ARBA" id="ARBA00004496"/>
    </source>
</evidence>
<proteinExistence type="predicted"/>
<dbReference type="GO" id="GO:0010499">
    <property type="term" value="P:proteasomal ubiquitin-independent protein catabolic process"/>
    <property type="evidence" value="ECO:0007669"/>
    <property type="project" value="TreeGrafter"/>
</dbReference>
<dbReference type="PANTHER" id="PTHR32170:SF4">
    <property type="entry name" value="DUF3437 DOMAIN-CONTAINING PROTEIN-RELATED"/>
    <property type="match status" value="1"/>
</dbReference>
<dbReference type="GO" id="GO:0005634">
    <property type="term" value="C:nucleus"/>
    <property type="evidence" value="ECO:0007669"/>
    <property type="project" value="UniProtKB-SubCell"/>
</dbReference>
<name>A0A183USK7_TOXCA</name>
<dbReference type="PANTHER" id="PTHR32170">
    <property type="entry name" value="PROTEASOME ACTIVATOR COMPLEX SUBUNIT 4"/>
    <property type="match status" value="1"/>
</dbReference>
<comment type="subcellular location">
    <subcellularLocation>
        <location evidence="2">Cytoplasm</location>
    </subcellularLocation>
    <subcellularLocation>
        <location evidence="1">Nucleus</location>
    </subcellularLocation>
</comment>
<dbReference type="Pfam" id="PF11919">
    <property type="entry name" value="PSME4_C"/>
    <property type="match status" value="1"/>
</dbReference>
<reference evidence="13" key="1">
    <citation type="submission" date="2016-06" db="UniProtKB">
        <authorList>
            <consortium name="WormBaseParasite"/>
        </authorList>
    </citation>
    <scope>IDENTIFICATION</scope>
</reference>
<dbReference type="InterPro" id="IPR021843">
    <property type="entry name" value="PSME4_C"/>
</dbReference>
<keyword evidence="4" id="KW-0677">Repeat</keyword>
<evidence type="ECO:0000256" key="4">
    <source>
        <dbReference type="ARBA" id="ARBA00022737"/>
    </source>
</evidence>
<evidence type="ECO:0000313" key="13">
    <source>
        <dbReference type="WBParaSite" id="TCNE_0001147701-mRNA-1"/>
    </source>
</evidence>
<evidence type="ECO:0000259" key="9">
    <source>
        <dbReference type="Pfam" id="PF16507"/>
    </source>
</evidence>
<dbReference type="GO" id="GO:0005829">
    <property type="term" value="C:cytosol"/>
    <property type="evidence" value="ECO:0007669"/>
    <property type="project" value="TreeGrafter"/>
</dbReference>
<feature type="domain" description="Proteasome activator Blm10 middle HEAT repeats region" evidence="9">
    <location>
        <begin position="242"/>
        <end position="578"/>
    </location>
</feature>
<evidence type="ECO:0000259" key="8">
    <source>
        <dbReference type="Pfam" id="PF11919"/>
    </source>
</evidence>
<evidence type="ECO:0000313" key="11">
    <source>
        <dbReference type="EMBL" id="VDM42798.1"/>
    </source>
</evidence>
<evidence type="ECO:0000256" key="5">
    <source>
        <dbReference type="ARBA" id="ARBA00022763"/>
    </source>
</evidence>
<gene>
    <name evidence="11" type="ORF">TCNE_LOCUS11477</name>
</gene>
<dbReference type="WBParaSite" id="TCNE_0001147701-mRNA-1">
    <property type="protein sequence ID" value="TCNE_0001147701-mRNA-1"/>
    <property type="gene ID" value="TCNE_0001147701"/>
</dbReference>
<dbReference type="InterPro" id="IPR035309">
    <property type="entry name" value="PSME4"/>
</dbReference>
<keyword evidence="5" id="KW-0227">DNA damage</keyword>
<dbReference type="GO" id="GO:0070628">
    <property type="term" value="F:proteasome binding"/>
    <property type="evidence" value="ECO:0007669"/>
    <property type="project" value="InterPro"/>
</dbReference>
<accession>A0A183USK7</accession>
<evidence type="ECO:0000313" key="12">
    <source>
        <dbReference type="Proteomes" id="UP000050794"/>
    </source>
</evidence>
<dbReference type="GO" id="GO:0006281">
    <property type="term" value="P:DNA repair"/>
    <property type="evidence" value="ECO:0007669"/>
    <property type="project" value="UniProtKB-KW"/>
</dbReference>
<dbReference type="Proteomes" id="UP000050794">
    <property type="component" value="Unassembled WGS sequence"/>
</dbReference>
<dbReference type="InterPro" id="IPR055455">
    <property type="entry name" value="HEAT_PSME4"/>
</dbReference>
<keyword evidence="6" id="KW-0234">DNA repair</keyword>
<keyword evidence="3" id="KW-0963">Cytoplasm</keyword>
<evidence type="ECO:0000256" key="1">
    <source>
        <dbReference type="ARBA" id="ARBA00004123"/>
    </source>
</evidence>
<keyword evidence="12" id="KW-1185">Reference proteome</keyword>
<reference evidence="11 12" key="2">
    <citation type="submission" date="2018-11" db="EMBL/GenBank/DDBJ databases">
        <authorList>
            <consortium name="Pathogen Informatics"/>
        </authorList>
    </citation>
    <scope>NUCLEOTIDE SEQUENCE [LARGE SCALE GENOMIC DNA]</scope>
</reference>
<dbReference type="Pfam" id="PF23096">
    <property type="entry name" value="HEAT_PSME4"/>
    <property type="match status" value="1"/>
</dbReference>
<evidence type="ECO:0000256" key="6">
    <source>
        <dbReference type="ARBA" id="ARBA00023204"/>
    </source>
</evidence>
<keyword evidence="7" id="KW-0539">Nucleus</keyword>
<dbReference type="EMBL" id="UYWY01020873">
    <property type="protein sequence ID" value="VDM42798.1"/>
    <property type="molecule type" value="Genomic_DNA"/>
</dbReference>
<organism evidence="12 13">
    <name type="scientific">Toxocara canis</name>
    <name type="common">Canine roundworm</name>
    <dbReference type="NCBI Taxonomy" id="6265"/>
    <lineage>
        <taxon>Eukaryota</taxon>
        <taxon>Metazoa</taxon>
        <taxon>Ecdysozoa</taxon>
        <taxon>Nematoda</taxon>
        <taxon>Chromadorea</taxon>
        <taxon>Rhabditida</taxon>
        <taxon>Spirurina</taxon>
        <taxon>Ascaridomorpha</taxon>
        <taxon>Ascaridoidea</taxon>
        <taxon>Toxocaridae</taxon>
        <taxon>Toxocara</taxon>
    </lineage>
</organism>
<feature type="domain" description="Proteasome activator complex subunit 4 C-terminal" evidence="8">
    <location>
        <begin position="1479"/>
        <end position="1573"/>
    </location>
</feature>
<sequence>MNLPLRGGSTTNSEGAAAAQKTAAKWIIWMLGGADNSAETHLLRMIRCLESFLHPLQEGEHSPTLRTFLFKLVQEMAHRIRIERVCKKTRNHVPMDMRLTDYNIETFVTAVLPPALFSVYSTGENTEIYQTIRYLSFIAPQLVLPKVLDLVYPSLSTLTAPHRLSQSLECLVACCVPLVRDDGGIEYENFVNCTKDWIKEMRQNAEQLGQISCATPMPFRWRRRAKKVSDDDVVRGKRRQPLRCHVIVLLEAMVNAIDINDVDKTSLAFTVLTRLMTLIPIVDCSRALSMEKYKGLSREEKELCRLTSRLPRIVNLFITRIFALITELSASPPKSSSACLGSICELGTEAAEGADETRLKKDIQSAVNAVLKNCSTDIVETVARRTFLFVSTSEFENRLAVELTCALISECIYANPVKYLPMFLNHVTNGLNQLITEETLQMVVLDPSAMWYVMLGSTLFYVPARFIIQNTEQFTQLHKQLLSFKCRIAYEIGCASLNTALSQLTEIYTETEGERRVCFNGSLEEELPIARWGVSVDKNTVKMGWHIPQPDELQLAESFIYDVVETELERLEAPHSLDKDEVRKSLYIISSVLTANMNRIPPLKGSVIDLFHSRVPLNAVSYTNSVKGLRQFSFYGECIRSLVFDRLHALLDYLLATREHECRNLNSISSIMALLAVPESNNSLCLATLEKRVQSMVNWYGDPIRGFRASIFDVVEMRINYAHLSRLNKPSSIQFTASHLNIIRDLARLGTSLYAEVRESSQNDLIAVVTAFPACRSLFAADIVKPLDVNESGVTHEQLKVAWCVLHFVQLWFLDYVKCRCTCRHVASRRQNAPFGQTFDYEFSQNLVQLSKCFWDNKSRYALKPFWEPLADTDQTAAKAKALRQCNERRRKIEKIRDELIDVCNNVGKTLHWRNVDSSSFMLVTLFRMNYDPKAIQVFLQMFHEERPSWRDIGATTVFGWLKWNKPPSVRSFWKPPAKVEEKAAPYACGMRPDNVCLAYDLNSLPSTKKLWDETVFITKPHWGTFQWPRTLKTFAPYDKQIHLSRPFDKLTPIEKTVVNTLGEIGFLQRWHLTLLREKEDSEPFSIYTFNVVKHPPVNESADLCAFSAVEPSIACLRGQQRLGAEYVFGLIRGSKNWPFEKLKRMWKWLRPLMSTAIEGMLTDASASWVRGITLATRDIDMRQVHWLVELIMELASKPAPTSWHSCFRLKLMQVVTTSAGWRTSEPMNRAIAIVTARLPFALLETERSYIASRAMVSGICTASWTAPVGGGPVLEENIIFTHLHQLLILRVHYVFRSLAYAAIFSTAYGDQKLIPEQYRLPSIAGVISVFQEELEEILRDIKMHKSYEHHKQIVTLFRSLFASPSSENLHAAEAAETTKKNIYVKSLLLFLKAYYLLGFTAFPPSIMSLYTLLAHLADEEKSRADGDGRQIELQADAAHVFHQVWATAYLCEGTIDEMISKTREAQWEVKTAHSDLAIRHGAVLGLSAVLRAYPFTIPPFIPDAILTFCKNGASRDAVIRVIPRKTFQETVTDTLRSFLHTHRDNWKELCANELSEVHANAIHNVVSPNYYV</sequence>
<dbReference type="GO" id="GO:0016504">
    <property type="term" value="F:peptidase activator activity"/>
    <property type="evidence" value="ECO:0007669"/>
    <property type="project" value="InterPro"/>
</dbReference>
<dbReference type="Pfam" id="PF16507">
    <property type="entry name" value="HEAT_PSME4_mid"/>
    <property type="match status" value="2"/>
</dbReference>
<evidence type="ECO:0000256" key="3">
    <source>
        <dbReference type="ARBA" id="ARBA00022490"/>
    </source>
</evidence>
<feature type="domain" description="Proteasome activator Blm10 middle HEAT repeats region" evidence="9">
    <location>
        <begin position="43"/>
        <end position="181"/>
    </location>
</feature>
<feature type="domain" description="Proteasome activator complex subunit 4-like HEAT repeat-like" evidence="10">
    <location>
        <begin position="934"/>
        <end position="1214"/>
    </location>
</feature>
<protein>
    <submittedName>
        <fullName evidence="13">BLM10_mid domain-containing protein</fullName>
    </submittedName>
</protein>
<evidence type="ECO:0000259" key="10">
    <source>
        <dbReference type="Pfam" id="PF23096"/>
    </source>
</evidence>